<evidence type="ECO:0000259" key="3">
    <source>
        <dbReference type="Pfam" id="PF20296"/>
    </source>
</evidence>
<protein>
    <submittedName>
        <fullName evidence="4">AAA domain (Dynein-related subfamily)</fullName>
    </submittedName>
</protein>
<evidence type="ECO:0000256" key="1">
    <source>
        <dbReference type="SAM" id="MobiDB-lite"/>
    </source>
</evidence>
<accession>A0A1H8TDX7</accession>
<dbReference type="GO" id="GO:0016887">
    <property type="term" value="F:ATP hydrolysis activity"/>
    <property type="evidence" value="ECO:0007669"/>
    <property type="project" value="InterPro"/>
</dbReference>
<dbReference type="AlphaFoldDB" id="A0A1H8TDX7"/>
<dbReference type="Proteomes" id="UP000198893">
    <property type="component" value="Unassembled WGS sequence"/>
</dbReference>
<dbReference type="Pfam" id="PF20296">
    <property type="entry name" value="MTaX1"/>
    <property type="match status" value="1"/>
</dbReference>
<dbReference type="RefSeq" id="WP_093118980.1">
    <property type="nucleotide sequence ID" value="NZ_FODS01000015.1"/>
</dbReference>
<dbReference type="SUPFAM" id="SSF52540">
    <property type="entry name" value="P-loop containing nucleoside triphosphate hydrolases"/>
    <property type="match status" value="1"/>
</dbReference>
<feature type="domain" description="Methylase-associated X1" evidence="3">
    <location>
        <begin position="69"/>
        <end position="183"/>
    </location>
</feature>
<name>A0A1H8TDX7_9RHOB</name>
<dbReference type="Gene3D" id="3.40.50.300">
    <property type="entry name" value="P-loop containing nucleotide triphosphate hydrolases"/>
    <property type="match status" value="1"/>
</dbReference>
<dbReference type="Pfam" id="PF07728">
    <property type="entry name" value="AAA_5"/>
    <property type="match status" value="1"/>
</dbReference>
<organism evidence="4 5">
    <name type="scientific">Salinihabitans flavidus</name>
    <dbReference type="NCBI Taxonomy" id="569882"/>
    <lineage>
        <taxon>Bacteria</taxon>
        <taxon>Pseudomonadati</taxon>
        <taxon>Pseudomonadota</taxon>
        <taxon>Alphaproteobacteria</taxon>
        <taxon>Rhodobacterales</taxon>
        <taxon>Roseobacteraceae</taxon>
        <taxon>Salinihabitans</taxon>
    </lineage>
</organism>
<evidence type="ECO:0000313" key="5">
    <source>
        <dbReference type="Proteomes" id="UP000198893"/>
    </source>
</evidence>
<dbReference type="InterPro" id="IPR052934">
    <property type="entry name" value="Methyl-DNA_Rec/Restrict_Enz"/>
</dbReference>
<dbReference type="PANTHER" id="PTHR37291">
    <property type="entry name" value="5-METHYLCYTOSINE-SPECIFIC RESTRICTION ENZYME B"/>
    <property type="match status" value="1"/>
</dbReference>
<dbReference type="GO" id="GO:0005524">
    <property type="term" value="F:ATP binding"/>
    <property type="evidence" value="ECO:0007669"/>
    <property type="project" value="InterPro"/>
</dbReference>
<gene>
    <name evidence="4" type="ORF">SAMN04490248_11538</name>
</gene>
<proteinExistence type="predicted"/>
<dbReference type="InterPro" id="IPR027417">
    <property type="entry name" value="P-loop_NTPase"/>
</dbReference>
<dbReference type="PANTHER" id="PTHR37291:SF1">
    <property type="entry name" value="TYPE IV METHYL-DIRECTED RESTRICTION ENZYME ECOKMCRB SUBUNIT"/>
    <property type="match status" value="1"/>
</dbReference>
<evidence type="ECO:0000313" key="4">
    <source>
        <dbReference type="EMBL" id="SEO89137.1"/>
    </source>
</evidence>
<feature type="region of interest" description="Disordered" evidence="1">
    <location>
        <begin position="1"/>
        <end position="20"/>
    </location>
</feature>
<dbReference type="EMBL" id="FODS01000015">
    <property type="protein sequence ID" value="SEO89137.1"/>
    <property type="molecule type" value="Genomic_DNA"/>
</dbReference>
<sequence>MATQSRPNGELYDGPEPDRATADQWEDILNGALGSLGWTVNLTRHDPPPRSSYVRFTAEISKANEELTLEIYPFRNLNWRNRGADEKGIQLNRDYEEHADHFQLGKNGDHRCLLLGVYNGTGNDPVICAWDTSAYLNHANPNTCYTNVNAIADAYKTGFGRYFDRINNRYACCFLPEFIHYYVANMDTLHVPPGFVDHEEDAANPEAVTGAENLIFYGAPGTGKTHAVNERIGDKHSIRTVFHPDLQNGDFVGALKPVTRDGNVTYEFSPGPFAHALRAAILRPNEEVFLVIEELNRAPAAAVFGDLFLLLDRDATGLGRYDADFPTDEFKAWLRVECGQEIEKLRLPANLWLLATMNSADQGVFPLDTAFRRRWKQHYINIDYAISPNGRFNVVKADGNQASILWSNFARILNDYLTDHLSIAEDRLLGPWFVSDVELASSDLVPGKLLIYLWDDLLRHHGREIIFNTAVVKTYGALSHRVSQNGPVFAEGFLGALDAALEDVEGDA</sequence>
<evidence type="ECO:0000259" key="2">
    <source>
        <dbReference type="Pfam" id="PF07728"/>
    </source>
</evidence>
<keyword evidence="5" id="KW-1185">Reference proteome</keyword>
<dbReference type="InterPro" id="IPR011704">
    <property type="entry name" value="ATPase_dyneun-rel_AAA"/>
</dbReference>
<reference evidence="4 5" key="1">
    <citation type="submission" date="2016-10" db="EMBL/GenBank/DDBJ databases">
        <authorList>
            <person name="de Groot N.N."/>
        </authorList>
    </citation>
    <scope>NUCLEOTIDE SEQUENCE [LARGE SCALE GENOMIC DNA]</scope>
    <source>
        <strain evidence="4 5">DSM 27842</strain>
    </source>
</reference>
<dbReference type="OrthoDB" id="9781481at2"/>
<feature type="domain" description="ATPase dynein-related AAA" evidence="2">
    <location>
        <begin position="213"/>
        <end position="374"/>
    </location>
</feature>
<dbReference type="STRING" id="569882.SAMN04490248_11538"/>
<dbReference type="InterPro" id="IPR046894">
    <property type="entry name" value="MTaX1"/>
</dbReference>